<accession>A0A238URT4</accession>
<keyword evidence="1" id="KW-1133">Transmembrane helix</keyword>
<name>A0A238URT4_9ACTN</name>
<keyword evidence="1" id="KW-0812">Transmembrane</keyword>
<protein>
    <submittedName>
        <fullName evidence="2">Predicted metal-binding integral membrane protein</fullName>
    </submittedName>
</protein>
<organism evidence="2 3">
    <name type="scientific">Blastococcus mobilis</name>
    <dbReference type="NCBI Taxonomy" id="1938746"/>
    <lineage>
        <taxon>Bacteria</taxon>
        <taxon>Bacillati</taxon>
        <taxon>Actinomycetota</taxon>
        <taxon>Actinomycetes</taxon>
        <taxon>Geodermatophilales</taxon>
        <taxon>Geodermatophilaceae</taxon>
        <taxon>Blastococcus</taxon>
    </lineage>
</organism>
<dbReference type="RefSeq" id="WP_089334713.1">
    <property type="nucleotide sequence ID" value="NZ_FZNO01000001.1"/>
</dbReference>
<keyword evidence="3" id="KW-1185">Reference proteome</keyword>
<dbReference type="InterPro" id="IPR018688">
    <property type="entry name" value="PpoB2-like"/>
</dbReference>
<feature type="transmembrane region" description="Helical" evidence="1">
    <location>
        <begin position="237"/>
        <end position="258"/>
    </location>
</feature>
<evidence type="ECO:0000313" key="3">
    <source>
        <dbReference type="Proteomes" id="UP000198403"/>
    </source>
</evidence>
<dbReference type="Proteomes" id="UP000198403">
    <property type="component" value="Unassembled WGS sequence"/>
</dbReference>
<dbReference type="AlphaFoldDB" id="A0A238URT4"/>
<feature type="transmembrane region" description="Helical" evidence="1">
    <location>
        <begin position="28"/>
        <end position="50"/>
    </location>
</feature>
<sequence>MTGPAPPWVEPRRTPVAGRLDPERHPEWWLWAVAGAGGLVLVALVLRGWLPSPGAAPVAGHSGHHAAGGSGLAPHAVAWAAMIAVMAPLITANVRHAALRSPRRARAAVMGDVVAGWAGMWAGAAVLLGLIAWLLTSTAGELGAIALLTATAIGWQCSALKRRSVARCHRLLAPPLDRARSRRACRRYGVGLGRDCVVSCWPLMALMAVAAHDPVVVLSSVGVAWYERRRRPHHDPATRGACLVLAATGATAAAVAFLT</sequence>
<proteinExistence type="predicted"/>
<dbReference type="Pfam" id="PF09948">
    <property type="entry name" value="PpoB2"/>
    <property type="match status" value="1"/>
</dbReference>
<keyword evidence="1" id="KW-0472">Membrane</keyword>
<feature type="transmembrane region" description="Helical" evidence="1">
    <location>
        <begin position="114"/>
        <end position="136"/>
    </location>
</feature>
<evidence type="ECO:0000256" key="1">
    <source>
        <dbReference type="SAM" id="Phobius"/>
    </source>
</evidence>
<feature type="transmembrane region" description="Helical" evidence="1">
    <location>
        <begin position="142"/>
        <end position="160"/>
    </location>
</feature>
<reference evidence="2 3" key="1">
    <citation type="submission" date="2017-06" db="EMBL/GenBank/DDBJ databases">
        <authorList>
            <person name="Kim H.J."/>
            <person name="Triplett B.A."/>
        </authorList>
    </citation>
    <scope>NUCLEOTIDE SEQUENCE [LARGE SCALE GENOMIC DNA]</scope>
    <source>
        <strain evidence="2 3">DSM 44272</strain>
    </source>
</reference>
<evidence type="ECO:0000313" key="2">
    <source>
        <dbReference type="EMBL" id="SNR24049.1"/>
    </source>
</evidence>
<dbReference type="OrthoDB" id="164118at2"/>
<dbReference type="EMBL" id="FZNO01000001">
    <property type="protein sequence ID" value="SNR24049.1"/>
    <property type="molecule type" value="Genomic_DNA"/>
</dbReference>
<gene>
    <name evidence="2" type="ORF">SAMN06272737_101208</name>
</gene>
<feature type="transmembrane region" description="Helical" evidence="1">
    <location>
        <begin position="76"/>
        <end position="94"/>
    </location>
</feature>